<dbReference type="AlphaFoldDB" id="A0A9J5YG63"/>
<gene>
    <name evidence="3" type="ORF">H5410_030628</name>
</gene>
<evidence type="ECO:0000313" key="3">
    <source>
        <dbReference type="EMBL" id="KAG5599258.1"/>
    </source>
</evidence>
<protein>
    <recommendedName>
        <fullName evidence="2">C2H2-type domain-containing protein</fullName>
    </recommendedName>
</protein>
<dbReference type="EMBL" id="JACXVP010000006">
    <property type="protein sequence ID" value="KAG5599258.1"/>
    <property type="molecule type" value="Genomic_DNA"/>
</dbReference>
<dbReference type="Proteomes" id="UP000824120">
    <property type="component" value="Chromosome 6"/>
</dbReference>
<keyword evidence="1" id="KW-0472">Membrane</keyword>
<feature type="non-terminal residue" evidence="3">
    <location>
        <position position="319"/>
    </location>
</feature>
<evidence type="ECO:0000259" key="2">
    <source>
        <dbReference type="PROSITE" id="PS00028"/>
    </source>
</evidence>
<keyword evidence="1" id="KW-1133">Transmembrane helix</keyword>
<proteinExistence type="predicted"/>
<feature type="domain" description="C2H2-type" evidence="2">
    <location>
        <begin position="164"/>
        <end position="185"/>
    </location>
</feature>
<accession>A0A9J5YG63</accession>
<feature type="transmembrane region" description="Helical" evidence="1">
    <location>
        <begin position="28"/>
        <end position="50"/>
    </location>
</feature>
<evidence type="ECO:0000313" key="4">
    <source>
        <dbReference type="Proteomes" id="UP000824120"/>
    </source>
</evidence>
<keyword evidence="4" id="KW-1185">Reference proteome</keyword>
<keyword evidence="1" id="KW-0812">Transmembrane</keyword>
<reference evidence="3 4" key="1">
    <citation type="submission" date="2020-09" db="EMBL/GenBank/DDBJ databases">
        <title>De no assembly of potato wild relative species, Solanum commersonii.</title>
        <authorList>
            <person name="Cho K."/>
        </authorList>
    </citation>
    <scope>NUCLEOTIDE SEQUENCE [LARGE SCALE GENOMIC DNA]</scope>
    <source>
        <strain evidence="3">LZ3.2</strain>
        <tissue evidence="3">Leaf</tissue>
    </source>
</reference>
<name>A0A9J5YG63_SOLCO</name>
<evidence type="ECO:0000256" key="1">
    <source>
        <dbReference type="SAM" id="Phobius"/>
    </source>
</evidence>
<sequence>CLKICYAKDHSTQLVGIADALGDSPFGLFHHLLALAFSLFSFWVVGQYGTSLRNYSVTRRQLHFIANLIFPFRAQRIGTKGDLQSDWRLATWGRRYSGTHFCVLVSRLVPFSQFKKDVSNSATQDSIMNVHNKTQLTHARINCILKDSSCDTPLPMIPQAHYTCFECKFELNKGILMSSHKERFHIHTQWFNPLKFWNQMQHSLSQRITQCMLSPIGLSVFSNQQLLQLTQDQKGFSRLVMGLSVKSQQDAKSSHIDYVTLLGLIVAAHSYLFDYEHNSIHRGPVGAVSRDCRYTRRSAFWSISSPSCFSHKPLHILGR</sequence>
<organism evidence="3 4">
    <name type="scientific">Solanum commersonii</name>
    <name type="common">Commerson's wild potato</name>
    <name type="synonym">Commerson's nightshade</name>
    <dbReference type="NCBI Taxonomy" id="4109"/>
    <lineage>
        <taxon>Eukaryota</taxon>
        <taxon>Viridiplantae</taxon>
        <taxon>Streptophyta</taxon>
        <taxon>Embryophyta</taxon>
        <taxon>Tracheophyta</taxon>
        <taxon>Spermatophyta</taxon>
        <taxon>Magnoliopsida</taxon>
        <taxon>eudicotyledons</taxon>
        <taxon>Gunneridae</taxon>
        <taxon>Pentapetalae</taxon>
        <taxon>asterids</taxon>
        <taxon>lamiids</taxon>
        <taxon>Solanales</taxon>
        <taxon>Solanaceae</taxon>
        <taxon>Solanoideae</taxon>
        <taxon>Solaneae</taxon>
        <taxon>Solanum</taxon>
    </lineage>
</organism>
<dbReference type="InterPro" id="IPR013087">
    <property type="entry name" value="Znf_C2H2_type"/>
</dbReference>
<dbReference type="PROSITE" id="PS00028">
    <property type="entry name" value="ZINC_FINGER_C2H2_1"/>
    <property type="match status" value="1"/>
</dbReference>
<comment type="caution">
    <text evidence="3">The sequence shown here is derived from an EMBL/GenBank/DDBJ whole genome shotgun (WGS) entry which is preliminary data.</text>
</comment>